<dbReference type="EMBL" id="DTLB01000038">
    <property type="protein sequence ID" value="HFW32619.1"/>
    <property type="molecule type" value="Genomic_DNA"/>
</dbReference>
<evidence type="ECO:0000259" key="1">
    <source>
        <dbReference type="PROSITE" id="PS51707"/>
    </source>
</evidence>
<dbReference type="InterPro" id="IPR033469">
    <property type="entry name" value="CYTH-like_dom_sf"/>
</dbReference>
<dbReference type="CDD" id="cd07890">
    <property type="entry name" value="CYTH-like_AC_IV-like"/>
    <property type="match status" value="1"/>
</dbReference>
<organism evidence="3">
    <name type="scientific">Archaeoglobus fulgidus</name>
    <dbReference type="NCBI Taxonomy" id="2234"/>
    <lineage>
        <taxon>Archaea</taxon>
        <taxon>Methanobacteriati</taxon>
        <taxon>Methanobacteriota</taxon>
        <taxon>Archaeoglobi</taxon>
        <taxon>Archaeoglobales</taxon>
        <taxon>Archaeoglobaceae</taxon>
        <taxon>Archaeoglobus</taxon>
    </lineage>
</organism>
<dbReference type="PANTHER" id="PTHR21028">
    <property type="entry name" value="SI:CH211-156B7.4"/>
    <property type="match status" value="1"/>
</dbReference>
<dbReference type="InterPro" id="IPR023577">
    <property type="entry name" value="CYTH_domain"/>
</dbReference>
<dbReference type="PROSITE" id="PS51707">
    <property type="entry name" value="CYTH"/>
    <property type="match status" value="1"/>
</dbReference>
<name>A0A7C3MBQ7_ARCFL</name>
<comment type="caution">
    <text evidence="3">The sequence shown here is derived from an EMBL/GenBank/DDBJ whole genome shotgun (WGS) entry which is preliminary data.</text>
</comment>
<proteinExistence type="predicted"/>
<evidence type="ECO:0000313" key="3">
    <source>
        <dbReference type="EMBL" id="HFW32619.1"/>
    </source>
</evidence>
<reference evidence="3" key="1">
    <citation type="journal article" date="2020" name="mSystems">
        <title>Genome- and Community-Level Interaction Insights into Carbon Utilization and Element Cycling Functions of Hydrothermarchaeota in Hydrothermal Sediment.</title>
        <authorList>
            <person name="Zhou Z."/>
            <person name="Liu Y."/>
            <person name="Xu W."/>
            <person name="Pan J."/>
            <person name="Luo Z.H."/>
            <person name="Li M."/>
        </authorList>
    </citation>
    <scope>NUCLEOTIDE SEQUENCE [LARGE SCALE GENOMIC DNA]</scope>
    <source>
        <strain evidence="2">SpSt-12</strain>
        <strain evidence="3">SpSt-87</strain>
    </source>
</reference>
<dbReference type="AlphaFoldDB" id="A0A7C3MBQ7"/>
<dbReference type="NCBIfam" id="TIGR00318">
    <property type="entry name" value="cyaB"/>
    <property type="match status" value="1"/>
</dbReference>
<dbReference type="Pfam" id="PF01928">
    <property type="entry name" value="CYTH"/>
    <property type="match status" value="1"/>
</dbReference>
<evidence type="ECO:0000313" key="2">
    <source>
        <dbReference type="EMBL" id="HET21919.1"/>
    </source>
</evidence>
<protein>
    <submittedName>
        <fullName evidence="3">Class IV adenylate cyclase</fullName>
    </submittedName>
</protein>
<dbReference type="SMART" id="SM01118">
    <property type="entry name" value="CYTH"/>
    <property type="match status" value="1"/>
</dbReference>
<dbReference type="SUPFAM" id="SSF55154">
    <property type="entry name" value="CYTH-like phosphatases"/>
    <property type="match status" value="1"/>
</dbReference>
<dbReference type="PANTHER" id="PTHR21028:SF2">
    <property type="entry name" value="CYTH DOMAIN-CONTAINING PROTEIN"/>
    <property type="match status" value="1"/>
</dbReference>
<accession>A0A7C3MBQ7</accession>
<gene>
    <name evidence="3" type="primary">cyaB</name>
    <name evidence="2" type="ORF">ENN70_07660</name>
    <name evidence="3" type="ORF">ENW66_06685</name>
</gene>
<dbReference type="EMBL" id="DSCQ01000095">
    <property type="protein sequence ID" value="HET21919.1"/>
    <property type="molecule type" value="Genomic_DNA"/>
</dbReference>
<sequence length="181" mass="20976">MEVEVKFPYSRDAEEKVRKIAKPVAEKFEHDVYFSHPCRDFALTDEAIRIRRDAEGITLTYKGPKVDAETKSREEIKVRVDDFDAASRIFEKLGFKPVAEVKKIRRIYGFEDAIICIDDVEGLGKFVEIEIEAENLEVKEKVFQIARLLGYSKNDSIRESYLELILQKKLRKDPSKTGQKS</sequence>
<dbReference type="InterPro" id="IPR008173">
    <property type="entry name" value="Adenylyl_cyclase_CyaB"/>
</dbReference>
<feature type="domain" description="CYTH" evidence="1">
    <location>
        <begin position="1"/>
        <end position="167"/>
    </location>
</feature>
<dbReference type="Gene3D" id="2.40.320.10">
    <property type="entry name" value="Hypothetical Protein Pfu-838710-001"/>
    <property type="match status" value="1"/>
</dbReference>